<dbReference type="Proteomes" id="UP000596742">
    <property type="component" value="Unassembled WGS sequence"/>
</dbReference>
<dbReference type="InterPro" id="IPR013783">
    <property type="entry name" value="Ig-like_fold"/>
</dbReference>
<dbReference type="GO" id="GO:0050839">
    <property type="term" value="F:cell adhesion molecule binding"/>
    <property type="evidence" value="ECO:0007669"/>
    <property type="project" value="TreeGrafter"/>
</dbReference>
<protein>
    <recommendedName>
        <fullName evidence="7">Ig-like domain-containing protein</fullName>
    </recommendedName>
</protein>
<keyword evidence="3" id="KW-1015">Disulfide bond</keyword>
<dbReference type="InterPro" id="IPR036179">
    <property type="entry name" value="Ig-like_dom_sf"/>
</dbReference>
<dbReference type="GO" id="GO:0005886">
    <property type="term" value="C:plasma membrane"/>
    <property type="evidence" value="ECO:0007669"/>
    <property type="project" value="TreeGrafter"/>
</dbReference>
<comment type="caution">
    <text evidence="8">The sequence shown here is derived from an EMBL/GenBank/DDBJ whole genome shotgun (WGS) entry which is preliminary data.</text>
</comment>
<reference evidence="8" key="1">
    <citation type="submission" date="2018-11" db="EMBL/GenBank/DDBJ databases">
        <authorList>
            <person name="Alioto T."/>
            <person name="Alioto T."/>
        </authorList>
    </citation>
    <scope>NUCLEOTIDE SEQUENCE</scope>
</reference>
<evidence type="ECO:0000313" key="9">
    <source>
        <dbReference type="Proteomes" id="UP000596742"/>
    </source>
</evidence>
<feature type="non-terminal residue" evidence="8">
    <location>
        <position position="1"/>
    </location>
</feature>
<dbReference type="PANTHER" id="PTHR11640">
    <property type="entry name" value="NEPHRIN"/>
    <property type="match status" value="1"/>
</dbReference>
<gene>
    <name evidence="8" type="ORF">MGAL_10B077010</name>
</gene>
<name>A0A8B6F1I6_MYTGA</name>
<feature type="domain" description="Ig-like" evidence="7">
    <location>
        <begin position="88"/>
        <end position="169"/>
    </location>
</feature>
<proteinExistence type="predicted"/>
<accession>A0A8B6F1I6</accession>
<dbReference type="SUPFAM" id="SSF48726">
    <property type="entry name" value="Immunoglobulin"/>
    <property type="match status" value="1"/>
</dbReference>
<dbReference type="PROSITE" id="PS50835">
    <property type="entry name" value="IG_LIKE"/>
    <property type="match status" value="2"/>
</dbReference>
<organism evidence="8 9">
    <name type="scientific">Mytilus galloprovincialis</name>
    <name type="common">Mediterranean mussel</name>
    <dbReference type="NCBI Taxonomy" id="29158"/>
    <lineage>
        <taxon>Eukaryota</taxon>
        <taxon>Metazoa</taxon>
        <taxon>Spiralia</taxon>
        <taxon>Lophotrochozoa</taxon>
        <taxon>Mollusca</taxon>
        <taxon>Bivalvia</taxon>
        <taxon>Autobranchia</taxon>
        <taxon>Pteriomorphia</taxon>
        <taxon>Mytilida</taxon>
        <taxon>Mytiloidea</taxon>
        <taxon>Mytilidae</taxon>
        <taxon>Mytilinae</taxon>
        <taxon>Mytilus</taxon>
    </lineage>
</organism>
<keyword evidence="5" id="KW-0393">Immunoglobulin domain</keyword>
<evidence type="ECO:0000256" key="4">
    <source>
        <dbReference type="ARBA" id="ARBA00023180"/>
    </source>
</evidence>
<dbReference type="InterPro" id="IPR051275">
    <property type="entry name" value="Cell_adhesion_signaling"/>
</dbReference>
<keyword evidence="6" id="KW-0812">Transmembrane</keyword>
<keyword evidence="4" id="KW-0325">Glycoprotein</keyword>
<dbReference type="Gene3D" id="2.60.40.10">
    <property type="entry name" value="Immunoglobulins"/>
    <property type="match status" value="2"/>
</dbReference>
<feature type="transmembrane region" description="Helical" evidence="6">
    <location>
        <begin position="189"/>
        <end position="213"/>
    </location>
</feature>
<keyword evidence="2 6" id="KW-0472">Membrane</keyword>
<dbReference type="InterPro" id="IPR007110">
    <property type="entry name" value="Ig-like_dom"/>
</dbReference>
<evidence type="ECO:0000259" key="7">
    <source>
        <dbReference type="PROSITE" id="PS50835"/>
    </source>
</evidence>
<dbReference type="OrthoDB" id="6130865at2759"/>
<evidence type="ECO:0000256" key="3">
    <source>
        <dbReference type="ARBA" id="ARBA00023157"/>
    </source>
</evidence>
<evidence type="ECO:0000313" key="8">
    <source>
        <dbReference type="EMBL" id="VDI42259.1"/>
    </source>
</evidence>
<evidence type="ECO:0000256" key="6">
    <source>
        <dbReference type="SAM" id="Phobius"/>
    </source>
</evidence>
<keyword evidence="9" id="KW-1185">Reference proteome</keyword>
<dbReference type="GO" id="GO:0098609">
    <property type="term" value="P:cell-cell adhesion"/>
    <property type="evidence" value="ECO:0007669"/>
    <property type="project" value="TreeGrafter"/>
</dbReference>
<sequence length="359" mass="40623">LVLVYFSVPITQVNLTTIPYDINPTKIISGSRQSFKCTTDAGRPSSRIQWYLSGSKISDNASVQTDTCNFGCNGKVISSSVLLYTVEPVILNIPDINITEGSSLKITATFYANPTSVYVWWTRQNDTAFRYYGTTLFIRNILRYSSGNYTCHAMNTLTASGHLPQNRTSKETFYVNVQLSPSDESINGAAIGVGTGVAVIVFTLGATSVFVFMHRKRRMFKKREDSNNFVYESTFVELRQTAQSDQHLYNALQDYKTDDDYQQNRASKSSSTYEEFGEVKSNNTVYANKTMNNAADERSTEEIICLDMQKGEIMHSSYYIARPVTSSWVLRKEKLLLTCKMKTGHFQIVLIGQYYVYVR</sequence>
<evidence type="ECO:0000256" key="2">
    <source>
        <dbReference type="ARBA" id="ARBA00023136"/>
    </source>
</evidence>
<evidence type="ECO:0000256" key="5">
    <source>
        <dbReference type="ARBA" id="ARBA00023319"/>
    </source>
</evidence>
<dbReference type="EMBL" id="UYJE01005992">
    <property type="protein sequence ID" value="VDI42259.1"/>
    <property type="molecule type" value="Genomic_DNA"/>
</dbReference>
<dbReference type="AlphaFoldDB" id="A0A8B6F1I6"/>
<dbReference type="InterPro" id="IPR003599">
    <property type="entry name" value="Ig_sub"/>
</dbReference>
<dbReference type="SMART" id="SM00409">
    <property type="entry name" value="IG"/>
    <property type="match status" value="1"/>
</dbReference>
<evidence type="ECO:0000256" key="1">
    <source>
        <dbReference type="ARBA" id="ARBA00004479"/>
    </source>
</evidence>
<dbReference type="Pfam" id="PF13927">
    <property type="entry name" value="Ig_3"/>
    <property type="match status" value="1"/>
</dbReference>
<comment type="subcellular location">
    <subcellularLocation>
        <location evidence="1">Membrane</location>
        <topology evidence="1">Single-pass type I membrane protein</topology>
    </subcellularLocation>
</comment>
<feature type="domain" description="Ig-like" evidence="7">
    <location>
        <begin position="9"/>
        <end position="72"/>
    </location>
</feature>
<dbReference type="PANTHER" id="PTHR11640:SF134">
    <property type="entry name" value="ECHINOID, ISOFORM A-RELATED"/>
    <property type="match status" value="1"/>
</dbReference>
<dbReference type="GO" id="GO:0005911">
    <property type="term" value="C:cell-cell junction"/>
    <property type="evidence" value="ECO:0007669"/>
    <property type="project" value="TreeGrafter"/>
</dbReference>
<keyword evidence="6" id="KW-1133">Transmembrane helix</keyword>